<comment type="caution">
    <text evidence="1">The sequence shown here is derived from an EMBL/GenBank/DDBJ whole genome shotgun (WGS) entry which is preliminary data.</text>
</comment>
<protein>
    <submittedName>
        <fullName evidence="1">ASCH domain-containing protein</fullName>
    </submittedName>
</protein>
<reference evidence="1" key="1">
    <citation type="submission" date="2021-11" db="EMBL/GenBank/DDBJ databases">
        <title>Description of novel Flavobacterium species.</title>
        <authorList>
            <person name="Saticioglu I.B."/>
            <person name="Ay H."/>
            <person name="Altun S."/>
            <person name="Duman M."/>
        </authorList>
    </citation>
    <scope>NUCLEOTIDE SEQUENCE</scope>
    <source>
        <strain evidence="1">F-30</strain>
    </source>
</reference>
<dbReference type="EMBL" id="JAJJMM010000001">
    <property type="protein sequence ID" value="MCC9066308.1"/>
    <property type="molecule type" value="Genomic_DNA"/>
</dbReference>
<dbReference type="CDD" id="cd06554">
    <property type="entry name" value="ASCH_ASC-1_like"/>
    <property type="match status" value="1"/>
</dbReference>
<dbReference type="Gene3D" id="2.30.130.30">
    <property type="entry name" value="Hypothetical protein"/>
    <property type="match status" value="1"/>
</dbReference>
<dbReference type="Proteomes" id="UP001430679">
    <property type="component" value="Unassembled WGS sequence"/>
</dbReference>
<evidence type="ECO:0000313" key="2">
    <source>
        <dbReference type="Proteomes" id="UP001430679"/>
    </source>
</evidence>
<dbReference type="RefSeq" id="WP_230040172.1">
    <property type="nucleotide sequence ID" value="NZ_JAJJMM010000001.1"/>
</dbReference>
<sequence length="166" mass="19230">MKALSVKNPWGYLIVLGIKDIENRSWRTNFRGTCYIHASGQIYPFFKGNNLAFPSDQWAEINKVIDLKLPGEKEKFFITSAIIGEVEIIDCVQNHPSIWAEKADPEKKPIWNWVLANPVLYDKPILNVRGKLGFWDIELDVCNYCLQWCKKLVDGFGCRECSEVYR</sequence>
<organism evidence="1 2">
    <name type="scientific">Flavobacterium piscisymbiosum</name>
    <dbReference type="NCBI Taxonomy" id="2893753"/>
    <lineage>
        <taxon>Bacteria</taxon>
        <taxon>Pseudomonadati</taxon>
        <taxon>Bacteroidota</taxon>
        <taxon>Flavobacteriia</taxon>
        <taxon>Flavobacteriales</taxon>
        <taxon>Flavobacteriaceae</taxon>
        <taxon>Flavobacterium</taxon>
    </lineage>
</organism>
<evidence type="ECO:0000313" key="1">
    <source>
        <dbReference type="EMBL" id="MCC9066308.1"/>
    </source>
</evidence>
<gene>
    <name evidence="1" type="ORF">LNP81_25245</name>
</gene>
<keyword evidence="2" id="KW-1185">Reference proteome</keyword>
<name>A0ABS8MLD5_9FLAO</name>
<proteinExistence type="predicted"/>
<dbReference type="SUPFAM" id="SSF88697">
    <property type="entry name" value="PUA domain-like"/>
    <property type="match status" value="1"/>
</dbReference>
<accession>A0ABS8MLD5</accession>
<dbReference type="InterPro" id="IPR015947">
    <property type="entry name" value="PUA-like_sf"/>
</dbReference>